<proteinExistence type="predicted"/>
<organism evidence="2 3">
    <name type="scientific">Sclerotinia trifoliorum</name>
    <dbReference type="NCBI Taxonomy" id="28548"/>
    <lineage>
        <taxon>Eukaryota</taxon>
        <taxon>Fungi</taxon>
        <taxon>Dikarya</taxon>
        <taxon>Ascomycota</taxon>
        <taxon>Pezizomycotina</taxon>
        <taxon>Leotiomycetes</taxon>
        <taxon>Helotiales</taxon>
        <taxon>Sclerotiniaceae</taxon>
        <taxon>Sclerotinia</taxon>
    </lineage>
</organism>
<keyword evidence="3" id="KW-1185">Reference proteome</keyword>
<dbReference type="Proteomes" id="UP000624404">
    <property type="component" value="Unassembled WGS sequence"/>
</dbReference>
<comment type="caution">
    <text evidence="2">The sequence shown here is derived from an EMBL/GenBank/DDBJ whole genome shotgun (WGS) entry which is preliminary data.</text>
</comment>
<evidence type="ECO:0000313" key="2">
    <source>
        <dbReference type="EMBL" id="CAD6442315.1"/>
    </source>
</evidence>
<evidence type="ECO:0000256" key="1">
    <source>
        <dbReference type="SAM" id="MobiDB-lite"/>
    </source>
</evidence>
<sequence length="403" mass="45260">MPSLEDIYGARGTRQSDSGLYTITNTPWIAQYTQEKAITFSREDYSNLVTVTIGPPSKPIQLTWPLKIFCLNSLFFRSIFLPPIPVTPDTTPTYIRVLRDRFHQTSNIPFPCTSTAHIEAFSIFASWNTQGEIKHAKQFSGITSEDVHQRLNQYSILWNQLLECYRLSQLLIAPKFANKIIDTMIEAIGEECSWQTRRRKLEDEDEQFAIDSLGSEEYQALAKRLDEVSLVTGDDVFNQTQSRAETLNQRPSTSLQPPDSRHVLGATPLQITKLYADTNPGAPLRRMIVDMIISYSIRFPKYYGQNGGFGELLGGSDPGTADQFCVPMEFVRDLLTAYAKANGVKNDRRMDENGCKYHDHKYGGTAACSRARARANDNATSIAEAAVNALEDTGKPDVVTENF</sequence>
<dbReference type="EMBL" id="CAJHIA010000007">
    <property type="protein sequence ID" value="CAD6442315.1"/>
    <property type="molecule type" value="Genomic_DNA"/>
</dbReference>
<gene>
    <name evidence="2" type="ORF">SCLTRI_LOCUS2106</name>
</gene>
<protein>
    <submittedName>
        <fullName evidence="2">1742a407-b0ef-408f-85d0-2b71c0f1e42f</fullName>
    </submittedName>
</protein>
<name>A0A8H2ZMF6_9HELO</name>
<reference evidence="2" key="1">
    <citation type="submission" date="2020-10" db="EMBL/GenBank/DDBJ databases">
        <authorList>
            <person name="Kusch S."/>
        </authorList>
    </citation>
    <scope>NUCLEOTIDE SEQUENCE</scope>
    <source>
        <strain evidence="2">SwB9</strain>
    </source>
</reference>
<dbReference type="AlphaFoldDB" id="A0A8H2ZMF6"/>
<evidence type="ECO:0000313" key="3">
    <source>
        <dbReference type="Proteomes" id="UP000624404"/>
    </source>
</evidence>
<feature type="compositionally biased region" description="Polar residues" evidence="1">
    <location>
        <begin position="242"/>
        <end position="257"/>
    </location>
</feature>
<dbReference type="OrthoDB" id="3437476at2759"/>
<feature type="region of interest" description="Disordered" evidence="1">
    <location>
        <begin position="242"/>
        <end position="262"/>
    </location>
</feature>
<accession>A0A8H2ZMF6</accession>